<dbReference type="Proteomes" id="UP001221142">
    <property type="component" value="Unassembled WGS sequence"/>
</dbReference>
<dbReference type="EMBL" id="JARKIF010000005">
    <property type="protein sequence ID" value="KAJ7639095.1"/>
    <property type="molecule type" value="Genomic_DNA"/>
</dbReference>
<gene>
    <name evidence="2" type="ORF">FB45DRAFT_1023837</name>
</gene>
<sequence length="110" mass="12368">MPSTDSSSSQESSLAASPPTSHQPLSTAPETRAQRKKRLEDQRCGIVNRMRETVESVDDPYEREALRAPFRIQLAQFDESLTKEDQDALAPTREDRQAMEAQLIAFGFDV</sequence>
<evidence type="ECO:0000313" key="2">
    <source>
        <dbReference type="EMBL" id="KAJ7639095.1"/>
    </source>
</evidence>
<accession>A0AAD7C529</accession>
<feature type="compositionally biased region" description="Polar residues" evidence="1">
    <location>
        <begin position="18"/>
        <end position="29"/>
    </location>
</feature>
<organism evidence="2 3">
    <name type="scientific">Roridomyces roridus</name>
    <dbReference type="NCBI Taxonomy" id="1738132"/>
    <lineage>
        <taxon>Eukaryota</taxon>
        <taxon>Fungi</taxon>
        <taxon>Dikarya</taxon>
        <taxon>Basidiomycota</taxon>
        <taxon>Agaricomycotina</taxon>
        <taxon>Agaricomycetes</taxon>
        <taxon>Agaricomycetidae</taxon>
        <taxon>Agaricales</taxon>
        <taxon>Marasmiineae</taxon>
        <taxon>Mycenaceae</taxon>
        <taxon>Roridomyces</taxon>
    </lineage>
</organism>
<feature type="region of interest" description="Disordered" evidence="1">
    <location>
        <begin position="1"/>
        <end position="43"/>
    </location>
</feature>
<comment type="caution">
    <text evidence="2">The sequence shown here is derived from an EMBL/GenBank/DDBJ whole genome shotgun (WGS) entry which is preliminary data.</text>
</comment>
<protein>
    <submittedName>
        <fullName evidence="2">Uncharacterized protein</fullName>
    </submittedName>
</protein>
<evidence type="ECO:0000256" key="1">
    <source>
        <dbReference type="SAM" id="MobiDB-lite"/>
    </source>
</evidence>
<proteinExistence type="predicted"/>
<keyword evidence="3" id="KW-1185">Reference proteome</keyword>
<feature type="compositionally biased region" description="Low complexity" evidence="1">
    <location>
        <begin position="1"/>
        <end position="17"/>
    </location>
</feature>
<dbReference type="AlphaFoldDB" id="A0AAD7C529"/>
<name>A0AAD7C529_9AGAR</name>
<reference evidence="2" key="1">
    <citation type="submission" date="2023-03" db="EMBL/GenBank/DDBJ databases">
        <title>Massive genome expansion in bonnet fungi (Mycena s.s.) driven by repeated elements and novel gene families across ecological guilds.</title>
        <authorList>
            <consortium name="Lawrence Berkeley National Laboratory"/>
            <person name="Harder C.B."/>
            <person name="Miyauchi S."/>
            <person name="Viragh M."/>
            <person name="Kuo A."/>
            <person name="Thoen E."/>
            <person name="Andreopoulos B."/>
            <person name="Lu D."/>
            <person name="Skrede I."/>
            <person name="Drula E."/>
            <person name="Henrissat B."/>
            <person name="Morin E."/>
            <person name="Kohler A."/>
            <person name="Barry K."/>
            <person name="LaButti K."/>
            <person name="Morin E."/>
            <person name="Salamov A."/>
            <person name="Lipzen A."/>
            <person name="Mereny Z."/>
            <person name="Hegedus B."/>
            <person name="Baldrian P."/>
            <person name="Stursova M."/>
            <person name="Weitz H."/>
            <person name="Taylor A."/>
            <person name="Grigoriev I.V."/>
            <person name="Nagy L.G."/>
            <person name="Martin F."/>
            <person name="Kauserud H."/>
        </authorList>
    </citation>
    <scope>NUCLEOTIDE SEQUENCE</scope>
    <source>
        <strain evidence="2">9284</strain>
    </source>
</reference>
<evidence type="ECO:0000313" key="3">
    <source>
        <dbReference type="Proteomes" id="UP001221142"/>
    </source>
</evidence>